<sequence length="147" mass="17204">MSENKFAQQTQQQTQQQFQHAINERKRNFIEKQISHKITRSLGGQFVYLERKDKGPVAKSGSNGFSQEQEIFLINDLIKKRQSKNLEILVDKICEMNQRNQRGLSNNTIPSIQLQIQRPTKEICTKRSKKKLNKMNNLLLNIANTYK</sequence>
<reference evidence="1" key="1">
    <citation type="submission" date="2022-08" db="EMBL/GenBank/DDBJ databases">
        <title>Novel sulfate-reducing endosymbionts in the free-living metamonad Anaeramoeba.</title>
        <authorList>
            <person name="Jerlstrom-Hultqvist J."/>
            <person name="Cepicka I."/>
            <person name="Gallot-Lavallee L."/>
            <person name="Salas-Leiva D."/>
            <person name="Curtis B.A."/>
            <person name="Zahonova K."/>
            <person name="Pipaliya S."/>
            <person name="Dacks J."/>
            <person name="Roger A.J."/>
        </authorList>
    </citation>
    <scope>NUCLEOTIDE SEQUENCE</scope>
    <source>
        <strain evidence="1">Schooner1</strain>
    </source>
</reference>
<evidence type="ECO:0000313" key="1">
    <source>
        <dbReference type="EMBL" id="KAJ6232913.1"/>
    </source>
</evidence>
<name>A0ABQ8XJU7_9EUKA</name>
<proteinExistence type="predicted"/>
<gene>
    <name evidence="1" type="ORF">M0813_04440</name>
</gene>
<dbReference type="EMBL" id="JAOAOG010000287">
    <property type="protein sequence ID" value="KAJ6232913.1"/>
    <property type="molecule type" value="Genomic_DNA"/>
</dbReference>
<comment type="caution">
    <text evidence="1">The sequence shown here is derived from an EMBL/GenBank/DDBJ whole genome shotgun (WGS) entry which is preliminary data.</text>
</comment>
<evidence type="ECO:0000313" key="2">
    <source>
        <dbReference type="Proteomes" id="UP001150062"/>
    </source>
</evidence>
<accession>A0ABQ8XJU7</accession>
<organism evidence="1 2">
    <name type="scientific">Anaeramoeba flamelloides</name>
    <dbReference type="NCBI Taxonomy" id="1746091"/>
    <lineage>
        <taxon>Eukaryota</taxon>
        <taxon>Metamonada</taxon>
        <taxon>Anaeramoebidae</taxon>
        <taxon>Anaeramoeba</taxon>
    </lineage>
</organism>
<keyword evidence="2" id="KW-1185">Reference proteome</keyword>
<dbReference type="Proteomes" id="UP001150062">
    <property type="component" value="Unassembled WGS sequence"/>
</dbReference>
<protein>
    <submittedName>
        <fullName evidence="1">Uncharacterized protein</fullName>
    </submittedName>
</protein>